<comment type="similarity">
    <text evidence="1">Belongs to the carbon-nitrogen hydrolase superfamily. Nitrilase family.</text>
</comment>
<proteinExistence type="inferred from homology"/>
<reference evidence="4 5" key="1">
    <citation type="submission" date="2013-11" db="EMBL/GenBank/DDBJ databases">
        <title>Metagenomic analysis of a methanogenic consortium involved in long chain n-alkane degradation.</title>
        <authorList>
            <person name="Davidova I.A."/>
            <person name="Callaghan A.V."/>
            <person name="Wawrik B."/>
            <person name="Pruitt S."/>
            <person name="Marks C."/>
            <person name="Duncan K.E."/>
            <person name="Suflita J.M."/>
        </authorList>
    </citation>
    <scope>NUCLEOTIDE SEQUENCE [LARGE SCALE GENOMIC DNA]</scope>
    <source>
        <strain evidence="4 5">SPR</strain>
    </source>
</reference>
<dbReference type="EMBL" id="AZAC01000032">
    <property type="protein sequence ID" value="KIX12406.1"/>
    <property type="molecule type" value="Genomic_DNA"/>
</dbReference>
<dbReference type="InterPro" id="IPR044149">
    <property type="entry name" value="Nitrilases_CHs"/>
</dbReference>
<feature type="active site" description="Proton acceptor" evidence="2">
    <location>
        <position position="44"/>
    </location>
</feature>
<dbReference type="RefSeq" id="WP_044350613.1">
    <property type="nucleotide sequence ID" value="NZ_AZAC01000032.1"/>
</dbReference>
<dbReference type="InterPro" id="IPR003010">
    <property type="entry name" value="C-N_Hydrolase"/>
</dbReference>
<name>A0A0D2J9P2_9BACT</name>
<evidence type="ECO:0000313" key="4">
    <source>
        <dbReference type="EMBL" id="KIX12406.1"/>
    </source>
</evidence>
<dbReference type="CDD" id="cd07564">
    <property type="entry name" value="nitrilases_CHs"/>
    <property type="match status" value="1"/>
</dbReference>
<dbReference type="Gene3D" id="3.60.110.10">
    <property type="entry name" value="Carbon-nitrogen hydrolase"/>
    <property type="match status" value="1"/>
</dbReference>
<protein>
    <submittedName>
        <fullName evidence="4">Nitrilase</fullName>
    </submittedName>
</protein>
<dbReference type="PROSITE" id="PS00920">
    <property type="entry name" value="NITRIL_CHT_1"/>
    <property type="match status" value="1"/>
</dbReference>
<feature type="domain" description="CN hydrolase" evidence="3">
    <location>
        <begin position="4"/>
        <end position="271"/>
    </location>
</feature>
<dbReference type="InParanoid" id="A0A0D2J9P2"/>
<dbReference type="STRING" id="1429043.X474_18920"/>
<dbReference type="Proteomes" id="UP000032233">
    <property type="component" value="Unassembled WGS sequence"/>
</dbReference>
<dbReference type="PROSITE" id="PS00921">
    <property type="entry name" value="NITRIL_CHT_2"/>
    <property type="match status" value="1"/>
</dbReference>
<dbReference type="Pfam" id="PF00795">
    <property type="entry name" value="CN_hydrolase"/>
    <property type="match status" value="1"/>
</dbReference>
<accession>A0A0D2J9P2</accession>
<comment type="caution">
    <text evidence="4">The sequence shown here is derived from an EMBL/GenBank/DDBJ whole genome shotgun (WGS) entry which is preliminary data.</text>
</comment>
<dbReference type="PATRIC" id="fig|1429043.3.peg.4006"/>
<dbReference type="InterPro" id="IPR036526">
    <property type="entry name" value="C-N_Hydrolase_sf"/>
</dbReference>
<evidence type="ECO:0000256" key="2">
    <source>
        <dbReference type="PROSITE-ProRule" id="PRU10139"/>
    </source>
</evidence>
<organism evidence="4 5">
    <name type="scientific">Dethiosulfatarculus sandiegensis</name>
    <dbReference type="NCBI Taxonomy" id="1429043"/>
    <lineage>
        <taxon>Bacteria</taxon>
        <taxon>Pseudomonadati</taxon>
        <taxon>Thermodesulfobacteriota</taxon>
        <taxon>Desulfarculia</taxon>
        <taxon>Desulfarculales</taxon>
        <taxon>Desulfarculaceae</taxon>
        <taxon>Dethiosulfatarculus</taxon>
    </lineage>
</organism>
<evidence type="ECO:0000313" key="5">
    <source>
        <dbReference type="Proteomes" id="UP000032233"/>
    </source>
</evidence>
<evidence type="ECO:0000256" key="1">
    <source>
        <dbReference type="ARBA" id="ARBA00008129"/>
    </source>
</evidence>
<dbReference type="PROSITE" id="PS50263">
    <property type="entry name" value="CN_HYDROLASE"/>
    <property type="match status" value="1"/>
</dbReference>
<keyword evidence="5" id="KW-1185">Reference proteome</keyword>
<dbReference type="InterPro" id="IPR000132">
    <property type="entry name" value="Nitrilase/CN_hydratase_CS"/>
</dbReference>
<dbReference type="SUPFAM" id="SSF56317">
    <property type="entry name" value="Carbon-nitrogen hydrolase"/>
    <property type="match status" value="1"/>
</dbReference>
<dbReference type="PANTHER" id="PTHR46044">
    <property type="entry name" value="NITRILASE"/>
    <property type="match status" value="1"/>
</dbReference>
<dbReference type="OrthoDB" id="9803803at2"/>
<dbReference type="PANTHER" id="PTHR46044:SF1">
    <property type="entry name" value="CN HYDROLASE DOMAIN-CONTAINING PROTEIN"/>
    <property type="match status" value="1"/>
</dbReference>
<sequence>MSLLKVAVVQAGSILFDLEASLDKLERLTEKAARDGAGLVLFPEAFIGGYPKGLDFGARVGLRTDQGREDFRRYFESAVEAPSPACDKIAETARKNQVHLATGVMEKQGGTLYCSVFFFSPKGEFLGKHRKLMPTASERLIWGFGDGSTMPVIETELGRMGAVICWENYMPLLRTYMYSKQIQLYLAPTVDSRETWLPSMRHIALEGRCFVLTACQYLLRTDCPEDYPLDNEPGPDEPLISGGSAIISPFGEVLAGPERSGEAVLTAELDLDQITRGKYDLDTTGHYARPDVFQLKVNTRPQHPLVEYSALSKDPFEA</sequence>
<evidence type="ECO:0000259" key="3">
    <source>
        <dbReference type="PROSITE" id="PS50263"/>
    </source>
</evidence>
<dbReference type="GO" id="GO:0000257">
    <property type="term" value="F:nitrilase activity"/>
    <property type="evidence" value="ECO:0007669"/>
    <property type="project" value="UniProtKB-ARBA"/>
</dbReference>
<dbReference type="AlphaFoldDB" id="A0A0D2J9P2"/>
<gene>
    <name evidence="4" type="ORF">X474_18920</name>
</gene>